<keyword evidence="3" id="KW-1185">Reference proteome</keyword>
<dbReference type="AlphaFoldDB" id="A0A502DVA9"/>
<dbReference type="Gene3D" id="2.180.10.10">
    <property type="entry name" value="RHS repeat-associated core"/>
    <property type="match status" value="1"/>
</dbReference>
<accession>A0A502DVA9</accession>
<organism evidence="2 3">
    <name type="scientific">Flavobacterium pectinovorum</name>
    <dbReference type="NCBI Taxonomy" id="29533"/>
    <lineage>
        <taxon>Bacteria</taxon>
        <taxon>Pseudomonadati</taxon>
        <taxon>Bacteroidota</taxon>
        <taxon>Flavobacteriia</taxon>
        <taxon>Flavobacteriales</taxon>
        <taxon>Flavobacteriaceae</taxon>
        <taxon>Flavobacterium</taxon>
    </lineage>
</organism>
<proteinExistence type="predicted"/>
<dbReference type="Proteomes" id="UP000319700">
    <property type="component" value="Unassembled WGS sequence"/>
</dbReference>
<dbReference type="NCBIfam" id="TIGR03696">
    <property type="entry name" value="Rhs_assc_core"/>
    <property type="match status" value="1"/>
</dbReference>
<sequence length="259" mass="27584">MQDELGLNMYDYGARNYEPALGRWMNIDPLAEDAPDYSPFAFCFNNPVYYIDPDGMMADSNNVLSGWVNQGGQTFWDPKVNNQDDATRLHGDTANYVPDNTVTPNGDGTSTQYNPDGTKTTILKEVVVESPKPLPLSSKISRGANTAALAVIVIGLGPENPVADVVAGVVEVVGQVAAGGAVLVELSETYSNPNATTVGHYDSMSKGKGERGQTRKASGTDNPFKKLKPDPNKPGNVLEKNSHTGKVVSKPAPPGYPGK</sequence>
<gene>
    <name evidence="2" type="ORF">EAH81_27695</name>
</gene>
<evidence type="ECO:0008006" key="4">
    <source>
        <dbReference type="Google" id="ProtNLM"/>
    </source>
</evidence>
<dbReference type="InterPro" id="IPR022385">
    <property type="entry name" value="Rhs_assc_core"/>
</dbReference>
<evidence type="ECO:0000313" key="2">
    <source>
        <dbReference type="EMBL" id="TPG28251.1"/>
    </source>
</evidence>
<feature type="region of interest" description="Disordered" evidence="1">
    <location>
        <begin position="194"/>
        <end position="259"/>
    </location>
</feature>
<dbReference type="EMBL" id="RCZH01000043">
    <property type="protein sequence ID" value="TPG28251.1"/>
    <property type="molecule type" value="Genomic_DNA"/>
</dbReference>
<dbReference type="OrthoDB" id="878730at2"/>
<protein>
    <recommendedName>
        <fullName evidence="4">RHS repeat-associated core domain-containing protein</fullName>
    </recommendedName>
</protein>
<evidence type="ECO:0000256" key="1">
    <source>
        <dbReference type="SAM" id="MobiDB-lite"/>
    </source>
</evidence>
<comment type="caution">
    <text evidence="2">The sequence shown here is derived from an EMBL/GenBank/DDBJ whole genome shotgun (WGS) entry which is preliminary data.</text>
</comment>
<name>A0A502DVA9_9FLAO</name>
<evidence type="ECO:0000313" key="3">
    <source>
        <dbReference type="Proteomes" id="UP000319700"/>
    </source>
</evidence>
<feature type="compositionally biased region" description="Basic and acidic residues" evidence="1">
    <location>
        <begin position="203"/>
        <end position="213"/>
    </location>
</feature>
<reference evidence="2 3" key="1">
    <citation type="journal article" date="2019" name="Environ. Microbiol.">
        <title>Species interactions and distinct microbial communities in high Arctic permafrost affected cryosols are associated with the CH4 and CO2 gas fluxes.</title>
        <authorList>
            <person name="Altshuler I."/>
            <person name="Hamel J."/>
            <person name="Turney S."/>
            <person name="Magnuson E."/>
            <person name="Levesque R."/>
            <person name="Greer C."/>
            <person name="Whyte L.G."/>
        </authorList>
    </citation>
    <scope>NUCLEOTIDE SEQUENCE [LARGE SCALE GENOMIC DNA]</scope>
    <source>
        <strain evidence="2 3">42</strain>
    </source>
</reference>